<organism evidence="1 2">
    <name type="scientific">Zizania palustris</name>
    <name type="common">Northern wild rice</name>
    <dbReference type="NCBI Taxonomy" id="103762"/>
    <lineage>
        <taxon>Eukaryota</taxon>
        <taxon>Viridiplantae</taxon>
        <taxon>Streptophyta</taxon>
        <taxon>Embryophyta</taxon>
        <taxon>Tracheophyta</taxon>
        <taxon>Spermatophyta</taxon>
        <taxon>Magnoliopsida</taxon>
        <taxon>Liliopsida</taxon>
        <taxon>Poales</taxon>
        <taxon>Poaceae</taxon>
        <taxon>BOP clade</taxon>
        <taxon>Oryzoideae</taxon>
        <taxon>Oryzeae</taxon>
        <taxon>Zizaniinae</taxon>
        <taxon>Zizania</taxon>
    </lineage>
</organism>
<evidence type="ECO:0000313" key="2">
    <source>
        <dbReference type="Proteomes" id="UP000729402"/>
    </source>
</evidence>
<dbReference type="Proteomes" id="UP000729402">
    <property type="component" value="Unassembled WGS sequence"/>
</dbReference>
<dbReference type="AlphaFoldDB" id="A0A8J5WI24"/>
<reference evidence="1" key="1">
    <citation type="journal article" date="2021" name="bioRxiv">
        <title>Whole Genome Assembly and Annotation of Northern Wild Rice, Zizania palustris L., Supports a Whole Genome Duplication in the Zizania Genus.</title>
        <authorList>
            <person name="Haas M."/>
            <person name="Kono T."/>
            <person name="Macchietto M."/>
            <person name="Millas R."/>
            <person name="McGilp L."/>
            <person name="Shao M."/>
            <person name="Duquette J."/>
            <person name="Hirsch C.N."/>
            <person name="Kimball J."/>
        </authorList>
    </citation>
    <scope>NUCLEOTIDE SEQUENCE</scope>
    <source>
        <tissue evidence="1">Fresh leaf tissue</tissue>
    </source>
</reference>
<dbReference type="EMBL" id="JAAALK010000081">
    <property type="protein sequence ID" value="KAG8090650.1"/>
    <property type="molecule type" value="Genomic_DNA"/>
</dbReference>
<name>A0A8J5WI24_ZIZPA</name>
<sequence>MGFGAVMQDGRVTTSTGFGAVMCAEETARRREGCADGKAEETARRWEGCTDGKRAAVGRSVAGRHEVVGRQQTGAREAAVGWHVREGDAYSESMFPCTRTEKRCR</sequence>
<gene>
    <name evidence="1" type="ORF">GUJ93_ZPchr0011g27688</name>
</gene>
<keyword evidence="2" id="KW-1185">Reference proteome</keyword>
<proteinExistence type="predicted"/>
<accession>A0A8J5WI24</accession>
<comment type="caution">
    <text evidence="1">The sequence shown here is derived from an EMBL/GenBank/DDBJ whole genome shotgun (WGS) entry which is preliminary data.</text>
</comment>
<protein>
    <submittedName>
        <fullName evidence="1">Uncharacterized protein</fullName>
    </submittedName>
</protein>
<evidence type="ECO:0000313" key="1">
    <source>
        <dbReference type="EMBL" id="KAG8090650.1"/>
    </source>
</evidence>
<reference evidence="1" key="2">
    <citation type="submission" date="2021-02" db="EMBL/GenBank/DDBJ databases">
        <authorList>
            <person name="Kimball J.A."/>
            <person name="Haas M.W."/>
            <person name="Macchietto M."/>
            <person name="Kono T."/>
            <person name="Duquette J."/>
            <person name="Shao M."/>
        </authorList>
    </citation>
    <scope>NUCLEOTIDE SEQUENCE</scope>
    <source>
        <tissue evidence="1">Fresh leaf tissue</tissue>
    </source>
</reference>